<accession>A0A2K0T241</accession>
<proteinExistence type="predicted"/>
<name>A0A2K0T241_9HYPO</name>
<dbReference type="SMART" id="SM00849">
    <property type="entry name" value="Lactamase_B"/>
    <property type="match status" value="1"/>
</dbReference>
<dbReference type="AlphaFoldDB" id="A0A2K0T241"/>
<reference evidence="2 3" key="1">
    <citation type="submission" date="2017-02" db="EMBL/GenBank/DDBJ databases">
        <title>Genomes of Trichoderma spp. with biocontrol activity.</title>
        <authorList>
            <person name="Gardiner D."/>
            <person name="Kazan K."/>
            <person name="Vos C."/>
            <person name="Harvey P."/>
        </authorList>
    </citation>
    <scope>NUCLEOTIDE SEQUENCE [LARGE SCALE GENOMIC DNA]</scope>
    <source>
        <strain evidence="2 3">A5MH</strain>
    </source>
</reference>
<dbReference type="PANTHER" id="PTHR42951:SF14">
    <property type="entry name" value="METALLO-BETA-LACTAMASE SUPERFAMILY PROTEIN"/>
    <property type="match status" value="1"/>
</dbReference>
<evidence type="ECO:0000313" key="3">
    <source>
        <dbReference type="Proteomes" id="UP000236546"/>
    </source>
</evidence>
<sequence length="305" mass="34215">MAHLPPLQVDTFVTPPTRIHTGLSDINKQWWQPETSTLIHGPNNAVLCDPPITIQQCTVLADWIDSILALYATSTRPKKNLQFIFVTHAHGDHFFGAPVLQARFPQVKIIATATVAAGIPEQYTPEMYENVWKVLFPEGQLSEQQVCATALSTSNDFVLDGHTLKAYDVSADHKESSILHVPSLDLVVCGDVVYGDCHQYFVESNTTERRRLWLDALDVVDSLNPKIVVASHKRASQIDGAYLVAATRKYIIDFETLAAEREAGDWQTLYQKIKEAYPHRWNDFLLKTSCKAYFSIDPFGETKAA</sequence>
<dbReference type="InterPro" id="IPR050855">
    <property type="entry name" value="NDM-1-like"/>
</dbReference>
<dbReference type="InterPro" id="IPR036866">
    <property type="entry name" value="RibonucZ/Hydroxyglut_hydro"/>
</dbReference>
<dbReference type="CDD" id="cd07739">
    <property type="entry name" value="metallo-hydrolase-like_MBL-fold"/>
    <property type="match status" value="1"/>
</dbReference>
<dbReference type="OrthoDB" id="536211at2759"/>
<dbReference type="EMBL" id="MTYH01000081">
    <property type="protein sequence ID" value="PNP39584.1"/>
    <property type="molecule type" value="Genomic_DNA"/>
</dbReference>
<protein>
    <recommendedName>
        <fullName evidence="1">Metallo-beta-lactamase domain-containing protein</fullName>
    </recommendedName>
</protein>
<dbReference type="Proteomes" id="UP000236546">
    <property type="component" value="Unassembled WGS sequence"/>
</dbReference>
<dbReference type="SUPFAM" id="SSF56281">
    <property type="entry name" value="Metallo-hydrolase/oxidoreductase"/>
    <property type="match status" value="1"/>
</dbReference>
<organism evidence="2 3">
    <name type="scientific">Trichoderma gamsii</name>
    <dbReference type="NCBI Taxonomy" id="398673"/>
    <lineage>
        <taxon>Eukaryota</taxon>
        <taxon>Fungi</taxon>
        <taxon>Dikarya</taxon>
        <taxon>Ascomycota</taxon>
        <taxon>Pezizomycotina</taxon>
        <taxon>Sordariomycetes</taxon>
        <taxon>Hypocreomycetidae</taxon>
        <taxon>Hypocreales</taxon>
        <taxon>Hypocreaceae</taxon>
        <taxon>Trichoderma</taxon>
    </lineage>
</organism>
<dbReference type="PANTHER" id="PTHR42951">
    <property type="entry name" value="METALLO-BETA-LACTAMASE DOMAIN-CONTAINING"/>
    <property type="match status" value="1"/>
</dbReference>
<gene>
    <name evidence="2" type="ORF">TGAMA5MH_08603</name>
</gene>
<comment type="caution">
    <text evidence="2">The sequence shown here is derived from an EMBL/GenBank/DDBJ whole genome shotgun (WGS) entry which is preliminary data.</text>
</comment>
<dbReference type="Gene3D" id="3.60.15.10">
    <property type="entry name" value="Ribonuclease Z/Hydroxyacylglutathione hydrolase-like"/>
    <property type="match status" value="1"/>
</dbReference>
<dbReference type="Pfam" id="PF00753">
    <property type="entry name" value="Lactamase_B"/>
    <property type="match status" value="1"/>
</dbReference>
<dbReference type="InterPro" id="IPR001279">
    <property type="entry name" value="Metallo-B-lactamas"/>
</dbReference>
<evidence type="ECO:0000259" key="1">
    <source>
        <dbReference type="SMART" id="SM00849"/>
    </source>
</evidence>
<feature type="domain" description="Metallo-beta-lactamase" evidence="1">
    <location>
        <begin position="33"/>
        <end position="232"/>
    </location>
</feature>
<evidence type="ECO:0000313" key="2">
    <source>
        <dbReference type="EMBL" id="PNP39584.1"/>
    </source>
</evidence>